<evidence type="ECO:0000313" key="14">
    <source>
        <dbReference type="RefSeq" id="XP_033571066.1"/>
    </source>
</evidence>
<keyword evidence="13" id="KW-1185">Reference proteome</keyword>
<dbReference type="OrthoDB" id="5356111at2759"/>
<dbReference type="InterPro" id="IPR026777">
    <property type="entry name" value="PRM1"/>
</dbReference>
<keyword evidence="9" id="KW-0325">Glycoprotein</keyword>
<evidence type="ECO:0000256" key="10">
    <source>
        <dbReference type="RuleBase" id="RU366035"/>
    </source>
</evidence>
<proteinExistence type="inferred from homology"/>
<keyword evidence="7 10" id="KW-1133">Transmembrane helix</keyword>
<feature type="transmembrane region" description="Helical" evidence="10">
    <location>
        <begin position="613"/>
        <end position="632"/>
    </location>
</feature>
<feature type="region of interest" description="Disordered" evidence="11">
    <location>
        <begin position="648"/>
        <end position="754"/>
    </location>
</feature>
<evidence type="ECO:0000256" key="11">
    <source>
        <dbReference type="SAM" id="MobiDB-lite"/>
    </source>
</evidence>
<protein>
    <recommendedName>
        <fullName evidence="10">Plasma membrane fusion protein PRM1</fullName>
    </recommendedName>
</protein>
<dbReference type="EMBL" id="MU003715">
    <property type="protein sequence ID" value="KAF2804102.1"/>
    <property type="molecule type" value="Genomic_DNA"/>
</dbReference>
<evidence type="ECO:0000256" key="9">
    <source>
        <dbReference type="ARBA" id="ARBA00023180"/>
    </source>
</evidence>
<evidence type="ECO:0000256" key="5">
    <source>
        <dbReference type="ARBA" id="ARBA00022692"/>
    </source>
</evidence>
<dbReference type="Proteomes" id="UP000504636">
    <property type="component" value="Unplaced"/>
</dbReference>
<feature type="region of interest" description="Disordered" evidence="11">
    <location>
        <begin position="1"/>
        <end position="27"/>
    </location>
</feature>
<evidence type="ECO:0000256" key="1">
    <source>
        <dbReference type="ARBA" id="ARBA00002512"/>
    </source>
</evidence>
<evidence type="ECO:0000256" key="8">
    <source>
        <dbReference type="ARBA" id="ARBA00023136"/>
    </source>
</evidence>
<evidence type="ECO:0000313" key="12">
    <source>
        <dbReference type="EMBL" id="KAF2804102.1"/>
    </source>
</evidence>
<feature type="transmembrane region" description="Helical" evidence="10">
    <location>
        <begin position="415"/>
        <end position="436"/>
    </location>
</feature>
<dbReference type="GO" id="GO:0032220">
    <property type="term" value="P:plasma membrane fusion involved in cytogamy"/>
    <property type="evidence" value="ECO:0007669"/>
    <property type="project" value="TreeGrafter"/>
</dbReference>
<dbReference type="PANTHER" id="PTHR31030:SF1">
    <property type="entry name" value="PLASMA MEMBRANE FUSION PROTEIN PRM1"/>
    <property type="match status" value="1"/>
</dbReference>
<evidence type="ECO:0000256" key="3">
    <source>
        <dbReference type="ARBA" id="ARBA00010780"/>
    </source>
</evidence>
<evidence type="ECO:0000313" key="13">
    <source>
        <dbReference type="Proteomes" id="UP000504636"/>
    </source>
</evidence>
<reference evidence="12 14" key="1">
    <citation type="journal article" date="2020" name="Stud. Mycol.">
        <title>101 Dothideomycetes genomes: a test case for predicting lifestyles and emergence of pathogens.</title>
        <authorList>
            <person name="Haridas S."/>
            <person name="Albert R."/>
            <person name="Binder M."/>
            <person name="Bloem J."/>
            <person name="Labutti K."/>
            <person name="Salamov A."/>
            <person name="Andreopoulos B."/>
            <person name="Baker S."/>
            <person name="Barry K."/>
            <person name="Bills G."/>
            <person name="Bluhm B."/>
            <person name="Cannon C."/>
            <person name="Castanera R."/>
            <person name="Culley D."/>
            <person name="Daum C."/>
            <person name="Ezra D."/>
            <person name="Gonzalez J."/>
            <person name="Henrissat B."/>
            <person name="Kuo A."/>
            <person name="Liang C."/>
            <person name="Lipzen A."/>
            <person name="Lutzoni F."/>
            <person name="Magnuson J."/>
            <person name="Mondo S."/>
            <person name="Nolan M."/>
            <person name="Ohm R."/>
            <person name="Pangilinan J."/>
            <person name="Park H.-J."/>
            <person name="Ramirez L."/>
            <person name="Alfaro M."/>
            <person name="Sun H."/>
            <person name="Tritt A."/>
            <person name="Yoshinaga Y."/>
            <person name="Zwiers L.-H."/>
            <person name="Turgeon B."/>
            <person name="Goodwin S."/>
            <person name="Spatafora J."/>
            <person name="Crous P."/>
            <person name="Grigoriev I."/>
        </authorList>
    </citation>
    <scope>NUCLEOTIDE SEQUENCE</scope>
    <source>
        <strain evidence="12 14">CBS 304.34</strain>
    </source>
</reference>
<reference evidence="14" key="2">
    <citation type="submission" date="2020-04" db="EMBL/GenBank/DDBJ databases">
        <authorList>
            <consortium name="NCBI Genome Project"/>
        </authorList>
    </citation>
    <scope>NUCLEOTIDE SEQUENCE</scope>
    <source>
        <strain evidence="14">CBS 304.34</strain>
    </source>
</reference>
<name>A0A6A6Y5N3_9PEZI</name>
<dbReference type="PANTHER" id="PTHR31030">
    <property type="entry name" value="PLASMA MEMBRANE FUSION PROTEIN PRM1"/>
    <property type="match status" value="1"/>
</dbReference>
<feature type="transmembrane region" description="Helical" evidence="10">
    <location>
        <begin position="330"/>
        <end position="348"/>
    </location>
</feature>
<organism evidence="12">
    <name type="scientific">Mytilinidion resinicola</name>
    <dbReference type="NCBI Taxonomy" id="574789"/>
    <lineage>
        <taxon>Eukaryota</taxon>
        <taxon>Fungi</taxon>
        <taxon>Dikarya</taxon>
        <taxon>Ascomycota</taxon>
        <taxon>Pezizomycotina</taxon>
        <taxon>Dothideomycetes</taxon>
        <taxon>Pleosporomycetidae</taxon>
        <taxon>Mytilinidiales</taxon>
        <taxon>Mytilinidiaceae</taxon>
        <taxon>Mytilinidion</taxon>
    </lineage>
</organism>
<comment type="function">
    <text evidence="1 10">Involved in cell fusion during mating by stabilizing the plasma membrane fusion event.</text>
</comment>
<evidence type="ECO:0000256" key="4">
    <source>
        <dbReference type="ARBA" id="ARBA00022475"/>
    </source>
</evidence>
<sequence>MASSENQQHIFPAVPPSHSAGDHEMRDYYAPHDAPRPPINQTPYLTPYLGLRARLSQVWINRWTILLLLVLVRTLIAVAGINDNLGSARDKALRACTEVEGIGSTMASGPHFMAQGINEMTATGVEKAVNGLMSMLSLSVTTVEEIVLFVINMMTSTYVCLITLAVSGSLHAAIELGDEITQFLNKTLPGIGDDIGNTAQSFTSDLNSFLQKLSSIPFGGGKAPTLNLDNDINKLKDFTTQLPSNVSDSLQKLNSSIPDFADVKNFTDNLIRLPFEEVKKLINESMTNFTFDRSLLPVPAKAKLTFCTGSNGINEFFDDLVALEIKARKIFIAVIVILAVLVCIPMWYREIRRYRWMQQRSQLVNQNGYEPMDVVYLTSRPYTSTFGVKLSNRFGSTRRKTVIRWSVAYATSVPALFVLSLGVAGLFACLCQFILLKIIQKEVPGLTNQVADFADNVIHSLNNASSSWAGGVNHAIGTTNADINQDVFSWVNTTTSAVNNTLNGFVDTMHDDLDKAFGTNTPLSDAITGVLDCLVTLKITGIQKALTWVTDHAHVDFPLMNNDTFTLGALASISNSSSAADLLSDPGSSTKDDISDAITSLTNKLQDGIRTEALISTFILLLWVLIALGGFIRACFVIFGRDKTRGEGGQAYTIDPVTDNVRGHDFPPPDTAAPPSYEYPVNKAAPYTIQPRPFPTFEPSPESPTSPDEKVGQVGARNVGDSVARPNHLRASSHGHLGGNSPYDEKNPNNPFAD</sequence>
<comment type="similarity">
    <text evidence="3 10">Belongs to the PRM1 family.</text>
</comment>
<evidence type="ECO:0000256" key="6">
    <source>
        <dbReference type="ARBA" id="ARBA00022971"/>
    </source>
</evidence>
<gene>
    <name evidence="12 14" type="ORF">BDZ99DRAFT_159546</name>
</gene>
<keyword evidence="5 10" id="KW-0812">Transmembrane</keyword>
<evidence type="ECO:0000256" key="2">
    <source>
        <dbReference type="ARBA" id="ARBA00004651"/>
    </source>
</evidence>
<dbReference type="GO" id="GO:0043332">
    <property type="term" value="C:mating projection tip"/>
    <property type="evidence" value="ECO:0007669"/>
    <property type="project" value="UniProtKB-UniRule"/>
</dbReference>
<dbReference type="RefSeq" id="XP_033571066.1">
    <property type="nucleotide sequence ID" value="XM_033712856.1"/>
</dbReference>
<dbReference type="GeneID" id="54453749"/>
<dbReference type="AlphaFoldDB" id="A0A6A6Y5N3"/>
<feature type="transmembrane region" description="Helical" evidence="10">
    <location>
        <begin position="63"/>
        <end position="81"/>
    </location>
</feature>
<accession>A0A6A6Y5N3</accession>
<keyword evidence="8 10" id="KW-0472">Membrane</keyword>
<feature type="compositionally biased region" description="Pro residues" evidence="11">
    <location>
        <begin position="692"/>
        <end position="704"/>
    </location>
</feature>
<keyword evidence="4 10" id="KW-1003">Cell membrane</keyword>
<keyword evidence="6 10" id="KW-0184">Conjugation</keyword>
<dbReference type="GO" id="GO:0005886">
    <property type="term" value="C:plasma membrane"/>
    <property type="evidence" value="ECO:0007669"/>
    <property type="project" value="UniProtKB-SubCell"/>
</dbReference>
<reference evidence="14" key="3">
    <citation type="submission" date="2025-04" db="UniProtKB">
        <authorList>
            <consortium name="RefSeq"/>
        </authorList>
    </citation>
    <scope>IDENTIFICATION</scope>
    <source>
        <strain evidence="14">CBS 304.34</strain>
    </source>
</reference>
<evidence type="ECO:0000256" key="7">
    <source>
        <dbReference type="ARBA" id="ARBA00022989"/>
    </source>
</evidence>
<comment type="subcellular location">
    <subcellularLocation>
        <location evidence="2 10">Cell membrane</location>
        <topology evidence="2 10">Multi-pass membrane protein</topology>
    </subcellularLocation>
</comment>
<comment type="caution">
    <text evidence="10">Lacks conserved residue(s) required for the propagation of feature annotation.</text>
</comment>